<dbReference type="SUPFAM" id="SSF50978">
    <property type="entry name" value="WD40 repeat-like"/>
    <property type="match status" value="2"/>
</dbReference>
<dbReference type="InterPro" id="IPR027417">
    <property type="entry name" value="P-loop_NTPase"/>
</dbReference>
<dbReference type="EMBL" id="KN819898">
    <property type="protein sequence ID" value="KIJ07421.1"/>
    <property type="molecule type" value="Genomic_DNA"/>
</dbReference>
<feature type="repeat" description="WD" evidence="3">
    <location>
        <begin position="800"/>
        <end position="832"/>
    </location>
</feature>
<dbReference type="InterPro" id="IPR056884">
    <property type="entry name" value="NPHP3-like_N"/>
</dbReference>
<keyword evidence="2" id="KW-0677">Repeat</keyword>
<dbReference type="InterPro" id="IPR059179">
    <property type="entry name" value="MLKL-like_MCAfunc"/>
</dbReference>
<evidence type="ECO:0000313" key="5">
    <source>
        <dbReference type="EMBL" id="KIJ07421.1"/>
    </source>
</evidence>
<dbReference type="PANTHER" id="PTHR19848">
    <property type="entry name" value="WD40 REPEAT PROTEIN"/>
    <property type="match status" value="1"/>
</dbReference>
<dbReference type="Pfam" id="PF00400">
    <property type="entry name" value="WD40"/>
    <property type="match status" value="8"/>
</dbReference>
<dbReference type="PROSITE" id="PS50837">
    <property type="entry name" value="NACHT"/>
    <property type="match status" value="1"/>
</dbReference>
<dbReference type="Gene3D" id="2.130.10.10">
    <property type="entry name" value="YVTN repeat-like/Quinoprotein amine dehydrogenase"/>
    <property type="match status" value="4"/>
</dbReference>
<proteinExistence type="predicted"/>
<dbReference type="CDD" id="cd00200">
    <property type="entry name" value="WD40"/>
    <property type="match status" value="1"/>
</dbReference>
<gene>
    <name evidence="5" type="ORF">PAXINDRAFT_121025</name>
</gene>
<sequence>MTHRRLDPRLQGLKEVPWDALLKALEFTKEVSGAFPPLRSAVGGLLVVLQAIKTAASNQNDIQELTNYVTQLNDMFKTSIPSELDACPKALQDRVETLRGKLNGIRDSIQRTDFWIIRILSADRRNSEIQGHLKNLTWAINNFIIGANISIELGVDKLHEQLGLQSGKLDVLNDQVAGVMGQMSELVGHAQSAERLPRYAITARYDQSNHRVSCADKTRTEVLSAVYQWIMLDDSLPHPGPIPLVSNSQNTSCRVFWINGLAGSGKSTIAQTVAEWCNEEKYLGASFFCSRDSAQCSNLNMVFPTIARQLAQYNSNFKKQLINAMNADKDIQSTAVSRQLEHLIVDPLEKSFGSSEAGPCVVIVDALDECRDDEEISVIIASLARYIQKLKPLKFLITSRPVHNIVGGFRAASLATSTHELVLHDIPTEKDIRVYLGEKLTAIAEAYPIPQPWPSGSETDTLVQKADGLFIFAATAVKFIGDSAGGENPKNRISLLCSETLGTVYSPYTCLGALYFQVLRSAFPAVPRQLRAKLKMILGTLALSRSQLSVVALDALMDLPPGTTKDTLRRLHSVIIVPDSDHKPIHLIHPSFHDFLIDPLRCTDSNFSVNSTVQHTVIAKQCLFTLTKLLHRDMCNIGDSSKLNIEIPNLSERIQLCIPLSLQYACRHWTFHVCNSHGIDDELFKHLEDFCGKNMLHWLEVSSLLGELDGAVECLRAVRHFLMKLPLPQSDVPALLEDCERIVMQCLPGLRASCVQAYCGLVPFCPKQTCFRRLYGDQALTTVAVLSGLDETWSSCIQVMEGHTDWVQDVAFSADNRNIASASNDHSIRIWSGNGAHLHTLQGHSGWVTSVVFCDPLKQVFSGSYDSCIKVWDMMTGACVHTWNVQAKVEALACSRSGDLVAAAFDDGLISIWDTRPRCRDSPPILFEDNPTRSIVKAIQFLHDGTRLLSGGGDGCKLWDIRTPQCQQTYPHDIGVSSVAVAPGDLMIACGGGDNTITLWQTADASRSRVLHAHGGTALRLPLDFSPDATILASATSVIQLWDVDTGSGNSANQTVARHQLGSVTALAFSGNGSMLASGSGGSISLWNGVTGKHLRTSTFGHGSINSISFSPNSKQVAVSTKDDTVRIVDTETANNVFVLKEHCKSVAQVAFASQEDQQLVCCGSLGSDQGTICLWDLKANPPQHQFLFRRVRIINTIAVSPKADLVAFGWRHSNDGSITLLDVRTRTILWKFDPNDINVVSLSFSRDGTRLLSGATTGHIALWNVAIASNGRSGEEALISSFQAESKIQYVSFSRDEKSIVSDASCHDMSHLPSSAGHTRTPEQRSVEHFLLDDWLWRGIPDRRRLCWIPAAFRHARWGGREYLGRMAGFQNIIAFGTASGRLVVIDASNCE</sequence>
<evidence type="ECO:0000256" key="3">
    <source>
        <dbReference type="PROSITE-ProRule" id="PRU00221"/>
    </source>
</evidence>
<feature type="domain" description="NACHT" evidence="4">
    <location>
        <begin position="254"/>
        <end position="401"/>
    </location>
</feature>
<reference evidence="6" key="2">
    <citation type="submission" date="2015-01" db="EMBL/GenBank/DDBJ databases">
        <title>Evolutionary Origins and Diversification of the Mycorrhizal Mutualists.</title>
        <authorList>
            <consortium name="DOE Joint Genome Institute"/>
            <consortium name="Mycorrhizal Genomics Consortium"/>
            <person name="Kohler A."/>
            <person name="Kuo A."/>
            <person name="Nagy L.G."/>
            <person name="Floudas D."/>
            <person name="Copeland A."/>
            <person name="Barry K.W."/>
            <person name="Cichocki N."/>
            <person name="Veneault-Fourrey C."/>
            <person name="LaButti K."/>
            <person name="Lindquist E.A."/>
            <person name="Lipzen A."/>
            <person name="Lundell T."/>
            <person name="Morin E."/>
            <person name="Murat C."/>
            <person name="Riley R."/>
            <person name="Ohm R."/>
            <person name="Sun H."/>
            <person name="Tunlid A."/>
            <person name="Henrissat B."/>
            <person name="Grigoriev I.V."/>
            <person name="Hibbett D.S."/>
            <person name="Martin F."/>
        </authorList>
    </citation>
    <scope>NUCLEOTIDE SEQUENCE [LARGE SCALE GENOMIC DNA]</scope>
    <source>
        <strain evidence="6">ATCC 200175</strain>
    </source>
</reference>
<evidence type="ECO:0000313" key="6">
    <source>
        <dbReference type="Proteomes" id="UP000053647"/>
    </source>
</evidence>
<dbReference type="Pfam" id="PF24883">
    <property type="entry name" value="NPHP3_N"/>
    <property type="match status" value="1"/>
</dbReference>
<dbReference type="InterPro" id="IPR015943">
    <property type="entry name" value="WD40/YVTN_repeat-like_dom_sf"/>
</dbReference>
<organism evidence="5 6">
    <name type="scientific">Paxillus involutus ATCC 200175</name>
    <dbReference type="NCBI Taxonomy" id="664439"/>
    <lineage>
        <taxon>Eukaryota</taxon>
        <taxon>Fungi</taxon>
        <taxon>Dikarya</taxon>
        <taxon>Basidiomycota</taxon>
        <taxon>Agaricomycotina</taxon>
        <taxon>Agaricomycetes</taxon>
        <taxon>Agaricomycetidae</taxon>
        <taxon>Boletales</taxon>
        <taxon>Paxilineae</taxon>
        <taxon>Paxillaceae</taxon>
        <taxon>Paxillus</taxon>
    </lineage>
</organism>
<dbReference type="PROSITE" id="PS00678">
    <property type="entry name" value="WD_REPEATS_1"/>
    <property type="match status" value="1"/>
</dbReference>
<dbReference type="SUPFAM" id="SSF52540">
    <property type="entry name" value="P-loop containing nucleoside triphosphate hydrolases"/>
    <property type="match status" value="1"/>
</dbReference>
<dbReference type="Proteomes" id="UP000053647">
    <property type="component" value="Unassembled WGS sequence"/>
</dbReference>
<keyword evidence="1 3" id="KW-0853">WD repeat</keyword>
<dbReference type="InterPro" id="IPR007111">
    <property type="entry name" value="NACHT_NTPase"/>
</dbReference>
<dbReference type="PROSITE" id="PS50294">
    <property type="entry name" value="WD_REPEATS_REGION"/>
    <property type="match status" value="2"/>
</dbReference>
<dbReference type="PANTHER" id="PTHR19848:SF8">
    <property type="entry name" value="F-BOX AND WD REPEAT DOMAIN CONTAINING 7"/>
    <property type="match status" value="1"/>
</dbReference>
<dbReference type="PROSITE" id="PS50082">
    <property type="entry name" value="WD_REPEATS_2"/>
    <property type="match status" value="4"/>
</dbReference>
<dbReference type="InterPro" id="IPR019775">
    <property type="entry name" value="WD40_repeat_CS"/>
</dbReference>
<feature type="repeat" description="WD" evidence="3">
    <location>
        <begin position="841"/>
        <end position="882"/>
    </location>
</feature>
<protein>
    <recommendedName>
        <fullName evidence="4">NACHT domain-containing protein</fullName>
    </recommendedName>
</protein>
<accession>A0A0C9TJA3</accession>
<dbReference type="OrthoDB" id="2665123at2759"/>
<dbReference type="Gene3D" id="3.40.50.300">
    <property type="entry name" value="P-loop containing nucleotide triphosphate hydrolases"/>
    <property type="match status" value="1"/>
</dbReference>
<keyword evidence="6" id="KW-1185">Reference proteome</keyword>
<feature type="repeat" description="WD" evidence="3">
    <location>
        <begin position="1233"/>
        <end position="1266"/>
    </location>
</feature>
<name>A0A0C9TJA3_PAXIN</name>
<evidence type="ECO:0000256" key="1">
    <source>
        <dbReference type="ARBA" id="ARBA00022574"/>
    </source>
</evidence>
<evidence type="ECO:0000256" key="2">
    <source>
        <dbReference type="ARBA" id="ARBA00022737"/>
    </source>
</evidence>
<dbReference type="CDD" id="cd21037">
    <property type="entry name" value="MLKL_NTD"/>
    <property type="match status" value="1"/>
</dbReference>
<dbReference type="SMART" id="SM00320">
    <property type="entry name" value="WD40"/>
    <property type="match status" value="10"/>
</dbReference>
<feature type="repeat" description="WD" evidence="3">
    <location>
        <begin position="969"/>
        <end position="1010"/>
    </location>
</feature>
<dbReference type="HOGENOM" id="CLU_000288_6_3_1"/>
<dbReference type="InterPro" id="IPR001680">
    <property type="entry name" value="WD40_rpt"/>
</dbReference>
<evidence type="ECO:0000259" key="4">
    <source>
        <dbReference type="PROSITE" id="PS50837"/>
    </source>
</evidence>
<reference evidence="5 6" key="1">
    <citation type="submission" date="2014-06" db="EMBL/GenBank/DDBJ databases">
        <authorList>
            <consortium name="DOE Joint Genome Institute"/>
            <person name="Kuo A."/>
            <person name="Kohler A."/>
            <person name="Nagy L.G."/>
            <person name="Floudas D."/>
            <person name="Copeland A."/>
            <person name="Barry K.W."/>
            <person name="Cichocki N."/>
            <person name="Veneault-Fourrey C."/>
            <person name="LaButti K."/>
            <person name="Lindquist E.A."/>
            <person name="Lipzen A."/>
            <person name="Lundell T."/>
            <person name="Morin E."/>
            <person name="Murat C."/>
            <person name="Sun H."/>
            <person name="Tunlid A."/>
            <person name="Henrissat B."/>
            <person name="Grigoriev I.V."/>
            <person name="Hibbett D.S."/>
            <person name="Martin F."/>
            <person name="Nordberg H.P."/>
            <person name="Cantor M.N."/>
            <person name="Hua S.X."/>
        </authorList>
    </citation>
    <scope>NUCLEOTIDE SEQUENCE [LARGE SCALE GENOMIC DNA]</scope>
    <source>
        <strain evidence="5 6">ATCC 200175</strain>
    </source>
</reference>
<dbReference type="InterPro" id="IPR036322">
    <property type="entry name" value="WD40_repeat_dom_sf"/>
</dbReference>